<dbReference type="EMBL" id="JBJGEB010000003">
    <property type="protein sequence ID" value="MFK7641619.1"/>
    <property type="molecule type" value="Genomic_DNA"/>
</dbReference>
<reference evidence="2 3" key="1">
    <citation type="submission" date="2024-11" db="EMBL/GenBank/DDBJ databases">
        <authorList>
            <person name="Mikucki A.G."/>
            <person name="Kahler C.M."/>
        </authorList>
    </citation>
    <scope>NUCLEOTIDE SEQUENCE [LARGE SCALE GENOMIC DNA]</scope>
    <source>
        <strain evidence="2 3">EXNM717</strain>
    </source>
</reference>
<comment type="caution">
    <text evidence="2">The sequence shown here is derived from an EMBL/GenBank/DDBJ whole genome shotgun (WGS) entry which is preliminary data.</text>
</comment>
<evidence type="ECO:0000313" key="2">
    <source>
        <dbReference type="EMBL" id="MFK7641619.1"/>
    </source>
</evidence>
<protein>
    <submittedName>
        <fullName evidence="2">Uncharacterized protein</fullName>
    </submittedName>
</protein>
<sequence>MKHLTKLTSLMVLAVGLWPPRRWPPPNPDTMTVLTPNTNPRT</sequence>
<dbReference type="Proteomes" id="UP001621964">
    <property type="component" value="Unassembled WGS sequence"/>
</dbReference>
<organism evidence="2 3">
    <name type="scientific">Neisseria oralis</name>
    <dbReference type="NCBI Taxonomy" id="1107316"/>
    <lineage>
        <taxon>Bacteria</taxon>
        <taxon>Pseudomonadati</taxon>
        <taxon>Pseudomonadota</taxon>
        <taxon>Betaproteobacteria</taxon>
        <taxon>Neisseriales</taxon>
        <taxon>Neisseriaceae</taxon>
        <taxon>Neisseria</taxon>
    </lineage>
</organism>
<keyword evidence="3" id="KW-1185">Reference proteome</keyword>
<feature type="compositionally biased region" description="Polar residues" evidence="1">
    <location>
        <begin position="29"/>
        <end position="42"/>
    </location>
</feature>
<proteinExistence type="predicted"/>
<evidence type="ECO:0000313" key="3">
    <source>
        <dbReference type="Proteomes" id="UP001621964"/>
    </source>
</evidence>
<gene>
    <name evidence="2" type="ORF">ACI43T_03785</name>
</gene>
<accession>A0ABW8Q256</accession>
<feature type="region of interest" description="Disordered" evidence="1">
    <location>
        <begin position="23"/>
        <end position="42"/>
    </location>
</feature>
<dbReference type="RefSeq" id="WP_405385585.1">
    <property type="nucleotide sequence ID" value="NZ_JBJGEB010000003.1"/>
</dbReference>
<evidence type="ECO:0000256" key="1">
    <source>
        <dbReference type="SAM" id="MobiDB-lite"/>
    </source>
</evidence>
<name>A0ABW8Q256_9NEIS</name>